<dbReference type="InterPro" id="IPR032675">
    <property type="entry name" value="LRR_dom_sf"/>
</dbReference>
<dbReference type="SUPFAM" id="SSF52058">
    <property type="entry name" value="L domain-like"/>
    <property type="match status" value="1"/>
</dbReference>
<reference evidence="1 2" key="1">
    <citation type="submission" date="2024-05" db="EMBL/GenBank/DDBJ databases">
        <title>De novo assembly of an allotetraploid wild potato.</title>
        <authorList>
            <person name="Hosaka A.J."/>
        </authorList>
    </citation>
    <scope>NUCLEOTIDE SEQUENCE [LARGE SCALE GENOMIC DNA]</scope>
    <source>
        <tissue evidence="1">Young leaves</tissue>
    </source>
</reference>
<dbReference type="Gene3D" id="3.80.10.10">
    <property type="entry name" value="Ribonuclease Inhibitor"/>
    <property type="match status" value="1"/>
</dbReference>
<evidence type="ECO:0000313" key="1">
    <source>
        <dbReference type="EMBL" id="KAL3360195.1"/>
    </source>
</evidence>
<comment type="caution">
    <text evidence="1">The sequence shown here is derived from an EMBL/GenBank/DDBJ whole genome shotgun (WGS) entry which is preliminary data.</text>
</comment>
<sequence>MYMERVIPFIAGLPSLEYLQSEERSYSTKREPICPHVREWCLGDITFHNLKLLKLVDLRISRWDASEESFPLLETLVIKKCDDLEEIPLSFADIPSLKQIKLIGSWKVSMEASAVRIREEVEEIEGCDRIDLVKEY</sequence>
<proteinExistence type="predicted"/>
<gene>
    <name evidence="1" type="ORF">AABB24_016608</name>
</gene>
<protein>
    <submittedName>
        <fullName evidence="1">Uncharacterized protein</fullName>
    </submittedName>
</protein>
<dbReference type="EMBL" id="JBJKTR010000009">
    <property type="protein sequence ID" value="KAL3360195.1"/>
    <property type="molecule type" value="Genomic_DNA"/>
</dbReference>
<name>A0ABD2TVX2_9SOLN</name>
<dbReference type="PANTHER" id="PTHR15140">
    <property type="entry name" value="TUBULIN-SPECIFIC CHAPERONE E"/>
    <property type="match status" value="1"/>
</dbReference>
<organism evidence="1 2">
    <name type="scientific">Solanum stoloniferum</name>
    <dbReference type="NCBI Taxonomy" id="62892"/>
    <lineage>
        <taxon>Eukaryota</taxon>
        <taxon>Viridiplantae</taxon>
        <taxon>Streptophyta</taxon>
        <taxon>Embryophyta</taxon>
        <taxon>Tracheophyta</taxon>
        <taxon>Spermatophyta</taxon>
        <taxon>Magnoliopsida</taxon>
        <taxon>eudicotyledons</taxon>
        <taxon>Gunneridae</taxon>
        <taxon>Pentapetalae</taxon>
        <taxon>asterids</taxon>
        <taxon>lamiids</taxon>
        <taxon>Solanales</taxon>
        <taxon>Solanaceae</taxon>
        <taxon>Solanoideae</taxon>
        <taxon>Solaneae</taxon>
        <taxon>Solanum</taxon>
    </lineage>
</organism>
<accession>A0ABD2TVX2</accession>
<evidence type="ECO:0000313" key="2">
    <source>
        <dbReference type="Proteomes" id="UP001627284"/>
    </source>
</evidence>
<dbReference type="PANTHER" id="PTHR15140:SF44">
    <property type="entry name" value="LATE BLIGHT RESISTANCE PROTEIN HOMOLOG R1B-23 ISOFORM X1"/>
    <property type="match status" value="1"/>
</dbReference>
<dbReference type="Proteomes" id="UP001627284">
    <property type="component" value="Unassembled WGS sequence"/>
</dbReference>
<keyword evidence="2" id="KW-1185">Reference proteome</keyword>
<dbReference type="AlphaFoldDB" id="A0ABD2TVX2"/>